<name>A0A8K0PIA7_9PEZI</name>
<dbReference type="InterPro" id="IPR000868">
    <property type="entry name" value="Isochorismatase-like_dom"/>
</dbReference>
<evidence type="ECO:0000256" key="3">
    <source>
        <dbReference type="SAM" id="SignalP"/>
    </source>
</evidence>
<organism evidence="5 6">
    <name type="scientific">Elsinoe batatas</name>
    <dbReference type="NCBI Taxonomy" id="2601811"/>
    <lineage>
        <taxon>Eukaryota</taxon>
        <taxon>Fungi</taxon>
        <taxon>Dikarya</taxon>
        <taxon>Ascomycota</taxon>
        <taxon>Pezizomycotina</taxon>
        <taxon>Dothideomycetes</taxon>
        <taxon>Dothideomycetidae</taxon>
        <taxon>Myriangiales</taxon>
        <taxon>Elsinoaceae</taxon>
        <taxon>Elsinoe</taxon>
    </lineage>
</organism>
<proteinExistence type="inferred from homology"/>
<dbReference type="Proteomes" id="UP000809789">
    <property type="component" value="Unassembled WGS sequence"/>
</dbReference>
<dbReference type="PANTHER" id="PTHR43540">
    <property type="entry name" value="PEROXYUREIDOACRYLATE/UREIDOACRYLATE AMIDOHYDROLASE-RELATED"/>
    <property type="match status" value="1"/>
</dbReference>
<dbReference type="OrthoDB" id="1739143at2759"/>
<protein>
    <recommendedName>
        <fullName evidence="4">Isochorismatase-like domain-containing protein</fullName>
    </recommendedName>
</protein>
<keyword evidence="6" id="KW-1185">Reference proteome</keyword>
<dbReference type="PANTHER" id="PTHR43540:SF1">
    <property type="entry name" value="ISOCHORISMATASE HYDROLASE"/>
    <property type="match status" value="1"/>
</dbReference>
<comment type="similarity">
    <text evidence="1">Belongs to the isochorismatase family.</text>
</comment>
<dbReference type="InterPro" id="IPR050272">
    <property type="entry name" value="Isochorismatase-like_hydrls"/>
</dbReference>
<dbReference type="Pfam" id="PF00857">
    <property type="entry name" value="Isochorismatase"/>
    <property type="match status" value="1"/>
</dbReference>
<evidence type="ECO:0000313" key="6">
    <source>
        <dbReference type="Proteomes" id="UP000809789"/>
    </source>
</evidence>
<reference evidence="5" key="1">
    <citation type="submission" date="2021-07" db="EMBL/GenBank/DDBJ databases">
        <title>Elsinoe batatas strain:CRI-CJ2 Genome sequencing and assembly.</title>
        <authorList>
            <person name="Huang L."/>
        </authorList>
    </citation>
    <scope>NUCLEOTIDE SEQUENCE</scope>
    <source>
        <strain evidence="5">CRI-CJ2</strain>
    </source>
</reference>
<dbReference type="SUPFAM" id="SSF52499">
    <property type="entry name" value="Isochorismatase-like hydrolases"/>
    <property type="match status" value="1"/>
</dbReference>
<dbReference type="EMBL" id="JAESVG020000004">
    <property type="protein sequence ID" value="KAG8628288.1"/>
    <property type="molecule type" value="Genomic_DNA"/>
</dbReference>
<evidence type="ECO:0000256" key="1">
    <source>
        <dbReference type="ARBA" id="ARBA00006336"/>
    </source>
</evidence>
<feature type="domain" description="Isochorismatase-like" evidence="4">
    <location>
        <begin position="47"/>
        <end position="205"/>
    </location>
</feature>
<gene>
    <name evidence="5" type="ORF">KVT40_004161</name>
</gene>
<evidence type="ECO:0000256" key="2">
    <source>
        <dbReference type="ARBA" id="ARBA00022801"/>
    </source>
</evidence>
<dbReference type="CDD" id="cd00431">
    <property type="entry name" value="cysteine_hydrolases"/>
    <property type="match status" value="1"/>
</dbReference>
<dbReference type="InterPro" id="IPR036380">
    <property type="entry name" value="Isochorismatase-like_sf"/>
</dbReference>
<dbReference type="Gene3D" id="3.40.50.850">
    <property type="entry name" value="Isochorismatase-like"/>
    <property type="match status" value="1"/>
</dbReference>
<dbReference type="AlphaFoldDB" id="A0A8K0PIA7"/>
<evidence type="ECO:0000313" key="5">
    <source>
        <dbReference type="EMBL" id="KAG8628288.1"/>
    </source>
</evidence>
<accession>A0A8K0PIA7</accession>
<dbReference type="GO" id="GO:0016787">
    <property type="term" value="F:hydrolase activity"/>
    <property type="evidence" value="ECO:0007669"/>
    <property type="project" value="UniProtKB-KW"/>
</dbReference>
<feature type="chain" id="PRO_5035480966" description="Isochorismatase-like domain-containing protein" evidence="3">
    <location>
        <begin position="18"/>
        <end position="242"/>
    </location>
</feature>
<evidence type="ECO:0000259" key="4">
    <source>
        <dbReference type="Pfam" id="PF00857"/>
    </source>
</evidence>
<comment type="caution">
    <text evidence="5">The sequence shown here is derived from an EMBL/GenBank/DDBJ whole genome shotgun (WGS) entry which is preliminary data.</text>
</comment>
<keyword evidence="2" id="KW-0378">Hydrolase</keyword>
<feature type="signal peptide" evidence="3">
    <location>
        <begin position="1"/>
        <end position="17"/>
    </location>
</feature>
<sequence length="242" mass="25687">MHISSFFSGSLLAAVAAAQAPGYNGFPTFIPSTVPSNETLSFGKKYAVLNLDLINGIVGSVVNTTQGDAWIRNTARWIDAVHATSSPPLTIFTRIFFSTPQKPEIGPNAPFAQVGGALGTSDDPLTEIFPAFTVEENDAVLTKIRYYAGAGNALEEILSSQGIDTVVLSGIRTSGVIISTAYRLFDLDYKVYVIANNTIESPPDTPDINNNILSGILPKLPVDVITLEQALGALNRSGPALM</sequence>
<keyword evidence="3" id="KW-0732">Signal</keyword>